<feature type="region of interest" description="Disordered" evidence="1">
    <location>
        <begin position="74"/>
        <end position="143"/>
    </location>
</feature>
<evidence type="ECO:0000256" key="1">
    <source>
        <dbReference type="SAM" id="MobiDB-lite"/>
    </source>
</evidence>
<evidence type="ECO:0000256" key="2">
    <source>
        <dbReference type="SAM" id="Phobius"/>
    </source>
</evidence>
<feature type="compositionally biased region" description="Polar residues" evidence="1">
    <location>
        <begin position="100"/>
        <end position="112"/>
    </location>
</feature>
<keyword evidence="2" id="KW-0472">Membrane</keyword>
<accession>A0ABX0JK36</accession>
<dbReference type="EMBL" id="JAAOIW010000018">
    <property type="protein sequence ID" value="NHN34346.1"/>
    <property type="molecule type" value="Genomic_DNA"/>
</dbReference>
<sequence length="267" mass="29099">MNRNIPEKNRDIMVSVCNICYKAGHLSVVRKRVSDLKKKWLLTIGGTLLLLLFFGYIGMNVAVSYVLHAFSSGKVSDPDVSNPRGVKQETNLKAQPPVNEGNSGIPSASPKENTPGIPEPQKTVQVNHSNGQTSVATSSTGSAPAALVQIQTDAAEKKPNTESTDPFKYEAQISPDKAKAVEHSITMKEKADITSLLLKTLSSSDIQMFMKMASDGMSVTEKKEAKKLLLQKLSEDEYNHLVSIVAKYGLSQGKNYQESMKEQTVGK</sequence>
<feature type="transmembrane region" description="Helical" evidence="2">
    <location>
        <begin position="40"/>
        <end position="67"/>
    </location>
</feature>
<proteinExistence type="predicted"/>
<keyword evidence="4" id="KW-1185">Reference proteome</keyword>
<name>A0ABX0JK36_9BACL</name>
<comment type="caution">
    <text evidence="3">The sequence shown here is derived from an EMBL/GenBank/DDBJ whole genome shotgun (WGS) entry which is preliminary data.</text>
</comment>
<evidence type="ECO:0000313" key="3">
    <source>
        <dbReference type="EMBL" id="NHN34346.1"/>
    </source>
</evidence>
<protein>
    <submittedName>
        <fullName evidence="3">Uncharacterized protein</fullName>
    </submittedName>
</protein>
<organism evidence="3 4">
    <name type="scientific">Paenibacillus agricola</name>
    <dbReference type="NCBI Taxonomy" id="2716264"/>
    <lineage>
        <taxon>Bacteria</taxon>
        <taxon>Bacillati</taxon>
        <taxon>Bacillota</taxon>
        <taxon>Bacilli</taxon>
        <taxon>Bacillales</taxon>
        <taxon>Paenibacillaceae</taxon>
        <taxon>Paenibacillus</taxon>
    </lineage>
</organism>
<dbReference type="RefSeq" id="WP_166155194.1">
    <property type="nucleotide sequence ID" value="NZ_JAAOIW010000018.1"/>
</dbReference>
<feature type="compositionally biased region" description="Polar residues" evidence="1">
    <location>
        <begin position="122"/>
        <end position="142"/>
    </location>
</feature>
<keyword evidence="2" id="KW-0812">Transmembrane</keyword>
<dbReference type="Proteomes" id="UP001165962">
    <property type="component" value="Unassembled WGS sequence"/>
</dbReference>
<evidence type="ECO:0000313" key="4">
    <source>
        <dbReference type="Proteomes" id="UP001165962"/>
    </source>
</evidence>
<keyword evidence="2" id="KW-1133">Transmembrane helix</keyword>
<reference evidence="3" key="1">
    <citation type="submission" date="2020-03" db="EMBL/GenBank/DDBJ databases">
        <title>Draft sequencing of Paenibacilllus sp. S3N08.</title>
        <authorList>
            <person name="Kim D.-U."/>
        </authorList>
    </citation>
    <scope>NUCLEOTIDE SEQUENCE</scope>
    <source>
        <strain evidence="3">S3N08</strain>
    </source>
</reference>
<gene>
    <name evidence="3" type="ORF">G9U52_31610</name>
</gene>